<dbReference type="Proteomes" id="UP000199695">
    <property type="component" value="Unassembled WGS sequence"/>
</dbReference>
<organism evidence="1 2">
    <name type="scientific">Lihuaxuella thermophila</name>
    <dbReference type="NCBI Taxonomy" id="1173111"/>
    <lineage>
        <taxon>Bacteria</taxon>
        <taxon>Bacillati</taxon>
        <taxon>Bacillota</taxon>
        <taxon>Bacilli</taxon>
        <taxon>Bacillales</taxon>
        <taxon>Thermoactinomycetaceae</taxon>
        <taxon>Lihuaxuella</taxon>
    </lineage>
</organism>
<gene>
    <name evidence="1" type="ORF">SAMN05444955_12321</name>
</gene>
<dbReference type="RefSeq" id="WP_244527626.1">
    <property type="nucleotide sequence ID" value="NZ_FOCQ01000023.1"/>
</dbReference>
<evidence type="ECO:0008006" key="3">
    <source>
        <dbReference type="Google" id="ProtNLM"/>
    </source>
</evidence>
<proteinExistence type="predicted"/>
<dbReference type="AlphaFoldDB" id="A0A1H8JBX0"/>
<dbReference type="EMBL" id="FOCQ01000023">
    <property type="protein sequence ID" value="SEN77905.1"/>
    <property type="molecule type" value="Genomic_DNA"/>
</dbReference>
<accession>A0A1H8JBX0</accession>
<evidence type="ECO:0000313" key="1">
    <source>
        <dbReference type="EMBL" id="SEN77905.1"/>
    </source>
</evidence>
<reference evidence="1 2" key="1">
    <citation type="submission" date="2016-10" db="EMBL/GenBank/DDBJ databases">
        <authorList>
            <person name="de Groot N.N."/>
        </authorList>
    </citation>
    <scope>NUCLEOTIDE SEQUENCE [LARGE SCALE GENOMIC DNA]</scope>
    <source>
        <strain evidence="1 2">DSM 46701</strain>
    </source>
</reference>
<dbReference type="STRING" id="1173111.SAMN05444955_12321"/>
<keyword evidence="2" id="KW-1185">Reference proteome</keyword>
<sequence length="136" mass="15209">MKREKIINPLDLIMGVDEAGEMWGLSPGYIKNLCAEGKIRAKKIGGEHRGVWVIDKTQPNPKEEMVEVEMILVGWPGADEWFLEKPGYEIDEGMELIEGAFTGKGLTGWFQCSDSGGWIRVVDGRTSGQWVEEPVE</sequence>
<name>A0A1H8JBX0_9BACL</name>
<protein>
    <recommendedName>
        <fullName evidence="3">Helix-turn-helix domain-containing protein</fullName>
    </recommendedName>
</protein>
<evidence type="ECO:0000313" key="2">
    <source>
        <dbReference type="Proteomes" id="UP000199695"/>
    </source>
</evidence>